<evidence type="ECO:0000256" key="4">
    <source>
        <dbReference type="ARBA" id="ARBA00022692"/>
    </source>
</evidence>
<evidence type="ECO:0000256" key="8">
    <source>
        <dbReference type="ARBA" id="ARBA00023136"/>
    </source>
</evidence>
<evidence type="ECO:0000256" key="9">
    <source>
        <dbReference type="ARBA" id="ARBA00039188"/>
    </source>
</evidence>
<keyword evidence="14" id="KW-1185">Reference proteome</keyword>
<reference evidence="13 14" key="1">
    <citation type="journal article" date="2021" name="BMC Biol.">
        <title>Horizontally acquired antibacterial genes associated with adaptive radiation of ladybird beetles.</title>
        <authorList>
            <person name="Li H.S."/>
            <person name="Tang X.F."/>
            <person name="Huang Y.H."/>
            <person name="Xu Z.Y."/>
            <person name="Chen M.L."/>
            <person name="Du X.Y."/>
            <person name="Qiu B.Y."/>
            <person name="Chen P.T."/>
            <person name="Zhang W."/>
            <person name="Slipinski A."/>
            <person name="Escalona H.E."/>
            <person name="Waterhouse R.M."/>
            <person name="Zwick A."/>
            <person name="Pang H."/>
        </authorList>
    </citation>
    <scope>NUCLEOTIDE SEQUENCE [LARGE SCALE GENOMIC DNA]</scope>
    <source>
        <strain evidence="13">SYSU2018</strain>
    </source>
</reference>
<dbReference type="InterPro" id="IPR003593">
    <property type="entry name" value="AAA+_ATPase"/>
</dbReference>
<dbReference type="InterPro" id="IPR027417">
    <property type="entry name" value="P-loop_NTPase"/>
</dbReference>
<keyword evidence="10" id="KW-0175">Coiled coil</keyword>
<evidence type="ECO:0000259" key="12">
    <source>
        <dbReference type="PROSITE" id="PS50893"/>
    </source>
</evidence>
<keyword evidence="4 11" id="KW-0812">Transmembrane</keyword>
<feature type="transmembrane region" description="Helical" evidence="11">
    <location>
        <begin position="411"/>
        <end position="427"/>
    </location>
</feature>
<proteinExistence type="inferred from homology"/>
<dbReference type="Gene3D" id="3.40.50.300">
    <property type="entry name" value="P-loop containing nucleotide triphosphate hydrolases"/>
    <property type="match status" value="1"/>
</dbReference>
<feature type="transmembrane region" description="Helical" evidence="11">
    <location>
        <begin position="516"/>
        <end position="539"/>
    </location>
</feature>
<dbReference type="AlphaFoldDB" id="A0ABD2MUK2"/>
<evidence type="ECO:0000256" key="5">
    <source>
        <dbReference type="ARBA" id="ARBA00022741"/>
    </source>
</evidence>
<feature type="transmembrane region" description="Helical" evidence="11">
    <location>
        <begin position="551"/>
        <end position="568"/>
    </location>
</feature>
<comment type="similarity">
    <text evidence="2">Belongs to the ABC transporter superfamily. ABCG family. Eye pigment precursor importer (TC 3.A.1.204) subfamily.</text>
</comment>
<dbReference type="GO" id="GO:0005524">
    <property type="term" value="F:ATP binding"/>
    <property type="evidence" value="ECO:0007669"/>
    <property type="project" value="UniProtKB-KW"/>
</dbReference>
<evidence type="ECO:0000256" key="2">
    <source>
        <dbReference type="ARBA" id="ARBA00005814"/>
    </source>
</evidence>
<dbReference type="InterPro" id="IPR017871">
    <property type="entry name" value="ABC_transporter-like_CS"/>
</dbReference>
<dbReference type="PROSITE" id="PS50893">
    <property type="entry name" value="ABC_TRANSPORTER_2"/>
    <property type="match status" value="1"/>
</dbReference>
<evidence type="ECO:0000256" key="6">
    <source>
        <dbReference type="ARBA" id="ARBA00022840"/>
    </source>
</evidence>
<feature type="domain" description="ABC transporter" evidence="12">
    <location>
        <begin position="63"/>
        <end position="313"/>
    </location>
</feature>
<dbReference type="Pfam" id="PF19055">
    <property type="entry name" value="ABC2_membrane_7"/>
    <property type="match status" value="1"/>
</dbReference>
<evidence type="ECO:0000256" key="10">
    <source>
        <dbReference type="SAM" id="Coils"/>
    </source>
</evidence>
<protein>
    <recommendedName>
        <fullName evidence="9">Protein white</fullName>
    </recommendedName>
</protein>
<feature type="transmembrane region" description="Helical" evidence="11">
    <location>
        <begin position="637"/>
        <end position="661"/>
    </location>
</feature>
<keyword evidence="6" id="KW-0067">ATP-binding</keyword>
<dbReference type="PROSITE" id="PS00211">
    <property type="entry name" value="ABC_TRANSPORTER_1"/>
    <property type="match status" value="1"/>
</dbReference>
<keyword evidence="5" id="KW-0547">Nucleotide-binding</keyword>
<dbReference type="PANTHER" id="PTHR48041">
    <property type="entry name" value="ABC TRANSPORTER G FAMILY MEMBER 28"/>
    <property type="match status" value="1"/>
</dbReference>
<evidence type="ECO:0000256" key="1">
    <source>
        <dbReference type="ARBA" id="ARBA00004141"/>
    </source>
</evidence>
<accession>A0ABD2MUK2</accession>
<sequence>MGQEDKKSLIKSEEAKGVNPLDELDHNLLEWKEQLGQKQDELVQVKRQITFSWYDITAHSIHEETEHAHRSLCWCSAAERQRSKPILKNVTGVAYPGELFVLMGSSGAGKTTLLNCVTFRNIRSLRISGLVRINSEPISQTELASQSAYVQQDDLFVPCLSVKEHMIFQARLRMSSRYTYEEKMQRVEQVMAQLSLLKCQHVLIGLPGIIKGISGGERKRLALASELLMNPSLLFCDEPTTGLDSFMALNVMQTLKTEAMSGRTVICTVHQPSSELFGLFDKICLMAEGRTAFLGTAEEADKFFTKLNAPCPINFSPGDYYIQILSIIPGREEACKKNVNCICDAFERSSDGIKIRKKARSSRIEPSGEQWEKKVSLVNPYRVGWWEQFRAVLWRSWLSIRKNPKITKLKFLSYLSVTILISVLYFHQPMNSDGVQNICGALFLFLNNSTFKNINGVLVTFCSELPLFLREHKNGLYRTDVYFLSKTLADIPWFTLFNVMFTGTCYLFVGMNQGLVHFLVAIGITVLVTYTVLGLGYILSVSSPTPQVAQQLVAVVITPFMLLGGFFLDIRSIPSYLVWVSDLSWFKWGNIALLINQWSTINHINCTEHLSDCMSNGYQVLQEYGVAGRSINVNLEFMWSIIMLVILCVLCRVSAFLILLYKAYNYDG</sequence>
<comment type="subcellular location">
    <subcellularLocation>
        <location evidence="1">Membrane</location>
        <topology evidence="1">Multi-pass membrane protein</topology>
    </subcellularLocation>
</comment>
<dbReference type="GO" id="GO:0016020">
    <property type="term" value="C:membrane"/>
    <property type="evidence" value="ECO:0007669"/>
    <property type="project" value="UniProtKB-SubCell"/>
</dbReference>
<keyword evidence="3" id="KW-0813">Transport</keyword>
<evidence type="ECO:0000256" key="3">
    <source>
        <dbReference type="ARBA" id="ARBA00022448"/>
    </source>
</evidence>
<evidence type="ECO:0000256" key="7">
    <source>
        <dbReference type="ARBA" id="ARBA00022989"/>
    </source>
</evidence>
<gene>
    <name evidence="13" type="ORF">HHI36_009117</name>
</gene>
<dbReference type="Proteomes" id="UP001516400">
    <property type="component" value="Unassembled WGS sequence"/>
</dbReference>
<organism evidence="13 14">
    <name type="scientific">Cryptolaemus montrouzieri</name>
    <dbReference type="NCBI Taxonomy" id="559131"/>
    <lineage>
        <taxon>Eukaryota</taxon>
        <taxon>Metazoa</taxon>
        <taxon>Ecdysozoa</taxon>
        <taxon>Arthropoda</taxon>
        <taxon>Hexapoda</taxon>
        <taxon>Insecta</taxon>
        <taxon>Pterygota</taxon>
        <taxon>Neoptera</taxon>
        <taxon>Endopterygota</taxon>
        <taxon>Coleoptera</taxon>
        <taxon>Polyphaga</taxon>
        <taxon>Cucujiformia</taxon>
        <taxon>Coccinelloidea</taxon>
        <taxon>Coccinellidae</taxon>
        <taxon>Scymninae</taxon>
        <taxon>Scymnini</taxon>
        <taxon>Cryptolaemus</taxon>
    </lineage>
</organism>
<feature type="coiled-coil region" evidence="10">
    <location>
        <begin position="21"/>
        <end position="48"/>
    </location>
</feature>
<evidence type="ECO:0000313" key="13">
    <source>
        <dbReference type="EMBL" id="KAL3270059.1"/>
    </source>
</evidence>
<dbReference type="InterPro" id="IPR013525">
    <property type="entry name" value="ABC2_TM"/>
</dbReference>
<dbReference type="SUPFAM" id="SSF52540">
    <property type="entry name" value="P-loop containing nucleoside triphosphate hydrolases"/>
    <property type="match status" value="1"/>
</dbReference>
<dbReference type="InterPro" id="IPR003439">
    <property type="entry name" value="ABC_transporter-like_ATP-bd"/>
</dbReference>
<feature type="transmembrane region" description="Helical" evidence="11">
    <location>
        <begin position="491"/>
        <end position="509"/>
    </location>
</feature>
<dbReference type="Pfam" id="PF00005">
    <property type="entry name" value="ABC_tran"/>
    <property type="match status" value="1"/>
</dbReference>
<dbReference type="Pfam" id="PF01061">
    <property type="entry name" value="ABC2_membrane"/>
    <property type="match status" value="1"/>
</dbReference>
<dbReference type="InterPro" id="IPR043926">
    <property type="entry name" value="ABCG_dom"/>
</dbReference>
<evidence type="ECO:0000256" key="11">
    <source>
        <dbReference type="SAM" id="Phobius"/>
    </source>
</evidence>
<name>A0ABD2MUK2_9CUCU</name>
<dbReference type="PANTHER" id="PTHR48041:SF129">
    <property type="entry name" value="PROTEIN WHITE"/>
    <property type="match status" value="1"/>
</dbReference>
<keyword evidence="7 11" id="KW-1133">Transmembrane helix</keyword>
<dbReference type="SMART" id="SM00382">
    <property type="entry name" value="AAA"/>
    <property type="match status" value="1"/>
</dbReference>
<dbReference type="InterPro" id="IPR050352">
    <property type="entry name" value="ABCG_transporters"/>
</dbReference>
<dbReference type="CDD" id="cd03213">
    <property type="entry name" value="ABCG_EPDR"/>
    <property type="match status" value="1"/>
</dbReference>
<evidence type="ECO:0000313" key="14">
    <source>
        <dbReference type="Proteomes" id="UP001516400"/>
    </source>
</evidence>
<keyword evidence="8 11" id="KW-0472">Membrane</keyword>
<comment type="caution">
    <text evidence="13">The sequence shown here is derived from an EMBL/GenBank/DDBJ whole genome shotgun (WGS) entry which is preliminary data.</text>
</comment>
<dbReference type="EMBL" id="JABFTP020000021">
    <property type="protein sequence ID" value="KAL3270059.1"/>
    <property type="molecule type" value="Genomic_DNA"/>
</dbReference>